<evidence type="ECO:0000313" key="14">
    <source>
        <dbReference type="EMBL" id="AFO66752.1"/>
    </source>
</evidence>
<dbReference type="InterPro" id="IPR017452">
    <property type="entry name" value="GPCR_Rhodpsn_7TM"/>
</dbReference>
<feature type="transmembrane region" description="Helical" evidence="12">
    <location>
        <begin position="45"/>
        <end position="65"/>
    </location>
</feature>
<keyword evidence="5 12" id="KW-0589">Pheromone response</keyword>
<proteinExistence type="inferred from homology"/>
<dbReference type="GO" id="GO:0016503">
    <property type="term" value="F:pheromone receptor activity"/>
    <property type="evidence" value="ECO:0007669"/>
    <property type="project" value="InterPro"/>
</dbReference>
<dbReference type="PROSITE" id="PS50262">
    <property type="entry name" value="G_PROTEIN_RECEP_F1_2"/>
    <property type="match status" value="1"/>
</dbReference>
<comment type="subcellular location">
    <subcellularLocation>
        <location evidence="2 12">Cell membrane</location>
        <topology evidence="2 12">Multi-pass membrane protein</topology>
    </subcellularLocation>
</comment>
<dbReference type="GO" id="GO:0019236">
    <property type="term" value="P:response to pheromone"/>
    <property type="evidence" value="ECO:0007669"/>
    <property type="project" value="UniProtKB-KW"/>
</dbReference>
<evidence type="ECO:0000256" key="4">
    <source>
        <dbReference type="ARBA" id="ARBA00022475"/>
    </source>
</evidence>
<evidence type="ECO:0000256" key="5">
    <source>
        <dbReference type="ARBA" id="ARBA00022507"/>
    </source>
</evidence>
<feature type="transmembrane region" description="Helical" evidence="12">
    <location>
        <begin position="12"/>
        <end position="33"/>
    </location>
</feature>
<dbReference type="EMBL" id="JX275749">
    <property type="protein sequence ID" value="AFO66752.1"/>
    <property type="molecule type" value="Genomic_DNA"/>
</dbReference>
<evidence type="ECO:0000256" key="8">
    <source>
        <dbReference type="ARBA" id="ARBA00023040"/>
    </source>
</evidence>
<evidence type="ECO:0000256" key="10">
    <source>
        <dbReference type="ARBA" id="ARBA00023170"/>
    </source>
</evidence>
<evidence type="ECO:0000256" key="6">
    <source>
        <dbReference type="ARBA" id="ARBA00022692"/>
    </source>
</evidence>
<feature type="domain" description="G-protein coupled receptors family 1 profile" evidence="13">
    <location>
        <begin position="18"/>
        <end position="281"/>
    </location>
</feature>
<keyword evidence="9 12" id="KW-0472">Membrane</keyword>
<feature type="transmembrane region" description="Helical" evidence="12">
    <location>
        <begin position="170"/>
        <end position="203"/>
    </location>
</feature>
<accession>I7C4H9</accession>
<dbReference type="AlphaFoldDB" id="I7C4H9"/>
<evidence type="ECO:0000256" key="12">
    <source>
        <dbReference type="RuleBase" id="RU364061"/>
    </source>
</evidence>
<feature type="transmembrane region" description="Helical" evidence="12">
    <location>
        <begin position="263"/>
        <end position="284"/>
    </location>
</feature>
<keyword evidence="7 12" id="KW-1133">Transmembrane helix</keyword>
<dbReference type="InterPro" id="IPR004072">
    <property type="entry name" value="Vmron_rcpt_1"/>
</dbReference>
<dbReference type="SUPFAM" id="SSF81321">
    <property type="entry name" value="Family A G protein-coupled receptor-like"/>
    <property type="match status" value="1"/>
</dbReference>
<organism evidence="14">
    <name type="scientific">Microcebus lehilahytsara</name>
    <name type="common">Goodman's mouse lemur</name>
    <dbReference type="NCBI Taxonomy" id="343908"/>
    <lineage>
        <taxon>Eukaryota</taxon>
        <taxon>Metazoa</taxon>
        <taxon>Chordata</taxon>
        <taxon>Craniata</taxon>
        <taxon>Vertebrata</taxon>
        <taxon>Euteleostomi</taxon>
        <taxon>Mammalia</taxon>
        <taxon>Eutheria</taxon>
        <taxon>Euarchontoglires</taxon>
        <taxon>Primates</taxon>
        <taxon>Strepsirrhini</taxon>
        <taxon>Lemuriformes</taxon>
        <taxon>Cheirogaleidae</taxon>
        <taxon>Microcebus</taxon>
    </lineage>
</organism>
<keyword evidence="6 12" id="KW-0812">Transmembrane</keyword>
<reference evidence="14" key="1">
    <citation type="journal article" date="2012" name="Mol. Biol. Evol.">
        <title>Pervasive and Ongoing Positive Selection in the Vomeronasal-1 Receptor (V1R) Repertoire of Mouse Lemurs.</title>
        <authorList>
            <person name="Hohenbrink P."/>
            <person name="Radespiel U."/>
            <person name="Mundy N.I."/>
        </authorList>
    </citation>
    <scope>NUCLEOTIDE SEQUENCE</scope>
</reference>
<dbReference type="GO" id="GO:0007606">
    <property type="term" value="P:sensory perception of chemical stimulus"/>
    <property type="evidence" value="ECO:0007669"/>
    <property type="project" value="UniProtKB-ARBA"/>
</dbReference>
<dbReference type="Gene3D" id="1.20.1070.10">
    <property type="entry name" value="Rhodopsin 7-helix transmembrane proteins"/>
    <property type="match status" value="1"/>
</dbReference>
<keyword evidence="11 12" id="KW-0807">Transducer</keyword>
<sequence>MLLLKNAFLLQVGIGVTANTFLLLFRILTLFLGHRPKPHDLLTGNLALVHTLMLLTMLFLSPGPFESLRFHNDVKCKALFYLSRVMRGLSICTTCLLSMLQAVTISPSSSWLGRCKQKSRRYVIHSLLFLWILCLSFSCNLLFSTVAASNVTQTQELSFGNYCSLSSARYLRWSLFFLLALLRDVSFVGGMLLSSVYMVTLLFRHQRRSQHLHNMSLSPSISPEKRATQIILLLVSFFVVMYWVDLVISFCSIVLLAHGPIMLGFQALVVNAYPTISPFVIIIFDKRIISTLQNMEQKCHRFLTK</sequence>
<evidence type="ECO:0000256" key="7">
    <source>
        <dbReference type="ARBA" id="ARBA00022989"/>
    </source>
</evidence>
<name>I7C4H9_MICLH</name>
<evidence type="ECO:0000256" key="9">
    <source>
        <dbReference type="ARBA" id="ARBA00023136"/>
    </source>
</evidence>
<evidence type="ECO:0000256" key="3">
    <source>
        <dbReference type="ARBA" id="ARBA00010663"/>
    </source>
</evidence>
<feature type="transmembrane region" description="Helical" evidence="12">
    <location>
        <begin position="85"/>
        <end position="106"/>
    </location>
</feature>
<dbReference type="FunFam" id="1.20.1070.10:FF:000051">
    <property type="entry name" value="Vomeronasal type-1 receptor"/>
    <property type="match status" value="1"/>
</dbReference>
<dbReference type="Pfam" id="PF03402">
    <property type="entry name" value="V1R"/>
    <property type="match status" value="1"/>
</dbReference>
<dbReference type="PANTHER" id="PTHR24062">
    <property type="entry name" value="VOMERONASAL TYPE-1 RECEPTOR"/>
    <property type="match status" value="1"/>
</dbReference>
<keyword evidence="8 12" id="KW-0297">G-protein coupled receptor</keyword>
<protein>
    <recommendedName>
        <fullName evidence="12">Vomeronasal type-1 receptor</fullName>
    </recommendedName>
</protein>
<feature type="transmembrane region" description="Helical" evidence="12">
    <location>
        <begin position="230"/>
        <end position="257"/>
    </location>
</feature>
<comment type="similarity">
    <text evidence="3 12">Belongs to the G-protein coupled receptor 1 family.</text>
</comment>
<evidence type="ECO:0000259" key="13">
    <source>
        <dbReference type="PROSITE" id="PS50262"/>
    </source>
</evidence>
<feature type="transmembrane region" description="Helical" evidence="12">
    <location>
        <begin position="127"/>
        <end position="150"/>
    </location>
</feature>
<dbReference type="GO" id="GO:0005886">
    <property type="term" value="C:plasma membrane"/>
    <property type="evidence" value="ECO:0007669"/>
    <property type="project" value="UniProtKB-SubCell"/>
</dbReference>
<keyword evidence="4 12" id="KW-1003">Cell membrane</keyword>
<evidence type="ECO:0000256" key="2">
    <source>
        <dbReference type="ARBA" id="ARBA00004651"/>
    </source>
</evidence>
<comment type="function">
    <text evidence="1">Putative pheromone receptor.</text>
</comment>
<keyword evidence="10 12" id="KW-0675">Receptor</keyword>
<evidence type="ECO:0000256" key="1">
    <source>
        <dbReference type="ARBA" id="ARBA00003878"/>
    </source>
</evidence>
<evidence type="ECO:0000256" key="11">
    <source>
        <dbReference type="ARBA" id="ARBA00023224"/>
    </source>
</evidence>
<dbReference type="PRINTS" id="PR01534">
    <property type="entry name" value="VOMERONASL1R"/>
</dbReference>